<dbReference type="InterPro" id="IPR009057">
    <property type="entry name" value="Homeodomain-like_sf"/>
</dbReference>
<evidence type="ECO:0000259" key="4">
    <source>
        <dbReference type="PROSITE" id="PS50977"/>
    </source>
</evidence>
<evidence type="ECO:0000256" key="1">
    <source>
        <dbReference type="ARBA" id="ARBA00023125"/>
    </source>
</evidence>
<sequence>MTEQTAQRPSLEESVLMQELNHRVNNEVAAAISVVSLAAASSGNDKLSAISRHAGFDARDGEHFGSNNNVSSESRVQQKVGKIPPRTRVLSAAADLFLRHGIAGVSVEAIAKAAATAKPTLYRHFASKDELVAEYLRESAKRLDACWVEIGPLGSASAPVQLGTWLTEMSDGLVNGWACHLANAAAELKEKSHPAQRVIKAYKALQRKRLTRLCRAAGLRNPSILAHALLLLFDGACITAPSVAGRIDISFRFFLGGKAMIAAHAKAPSARRQVKHP</sequence>
<dbReference type="PROSITE" id="PS50977">
    <property type="entry name" value="HTH_TETR_2"/>
    <property type="match status" value="1"/>
</dbReference>
<accession>A0A1M5PQF4</accession>
<dbReference type="PANTHER" id="PTHR30055:SF200">
    <property type="entry name" value="HTH-TYPE TRANSCRIPTIONAL REPRESSOR BDCR"/>
    <property type="match status" value="1"/>
</dbReference>
<organism evidence="5 6">
    <name type="scientific">Bradyrhizobium erythrophlei</name>
    <dbReference type="NCBI Taxonomy" id="1437360"/>
    <lineage>
        <taxon>Bacteria</taxon>
        <taxon>Pseudomonadati</taxon>
        <taxon>Pseudomonadota</taxon>
        <taxon>Alphaproteobacteria</taxon>
        <taxon>Hyphomicrobiales</taxon>
        <taxon>Nitrobacteraceae</taxon>
        <taxon>Bradyrhizobium</taxon>
    </lineage>
</organism>
<dbReference type="InterPro" id="IPR001647">
    <property type="entry name" value="HTH_TetR"/>
</dbReference>
<proteinExistence type="predicted"/>
<gene>
    <name evidence="5" type="ORF">SAMN05444169_5398</name>
</gene>
<dbReference type="Proteomes" id="UP000190675">
    <property type="component" value="Chromosome I"/>
</dbReference>
<feature type="compositionally biased region" description="Polar residues" evidence="3">
    <location>
        <begin position="65"/>
        <end position="77"/>
    </location>
</feature>
<feature type="region of interest" description="Disordered" evidence="3">
    <location>
        <begin position="61"/>
        <end position="81"/>
    </location>
</feature>
<dbReference type="Gene3D" id="1.10.357.10">
    <property type="entry name" value="Tetracycline Repressor, domain 2"/>
    <property type="match status" value="1"/>
</dbReference>
<dbReference type="GO" id="GO:0000976">
    <property type="term" value="F:transcription cis-regulatory region binding"/>
    <property type="evidence" value="ECO:0007669"/>
    <property type="project" value="TreeGrafter"/>
</dbReference>
<feature type="domain" description="HTH tetR-type" evidence="4">
    <location>
        <begin position="83"/>
        <end position="143"/>
    </location>
</feature>
<name>A0A1M5PQF4_9BRAD</name>
<dbReference type="EMBL" id="LT670818">
    <property type="protein sequence ID" value="SHH03891.1"/>
    <property type="molecule type" value="Genomic_DNA"/>
</dbReference>
<dbReference type="RefSeq" id="WP_172899971.1">
    <property type="nucleotide sequence ID" value="NZ_LT670818.1"/>
</dbReference>
<dbReference type="InterPro" id="IPR036271">
    <property type="entry name" value="Tet_transcr_reg_TetR-rel_C_sf"/>
</dbReference>
<protein>
    <submittedName>
        <fullName evidence="5">Transcriptional regulator, TetR family</fullName>
    </submittedName>
</protein>
<reference evidence="5 6" key="1">
    <citation type="submission" date="2016-11" db="EMBL/GenBank/DDBJ databases">
        <authorList>
            <person name="Jaros S."/>
            <person name="Januszkiewicz K."/>
            <person name="Wedrychowicz H."/>
        </authorList>
    </citation>
    <scope>NUCLEOTIDE SEQUENCE [LARGE SCALE GENOMIC DNA]</scope>
    <source>
        <strain evidence="5 6">GAS242</strain>
    </source>
</reference>
<feature type="DNA-binding region" description="H-T-H motif" evidence="2">
    <location>
        <begin position="106"/>
        <end position="125"/>
    </location>
</feature>
<evidence type="ECO:0000256" key="2">
    <source>
        <dbReference type="PROSITE-ProRule" id="PRU00335"/>
    </source>
</evidence>
<dbReference type="PRINTS" id="PR00455">
    <property type="entry name" value="HTHTETR"/>
</dbReference>
<dbReference type="PANTHER" id="PTHR30055">
    <property type="entry name" value="HTH-TYPE TRANSCRIPTIONAL REGULATOR RUTR"/>
    <property type="match status" value="1"/>
</dbReference>
<dbReference type="Pfam" id="PF00440">
    <property type="entry name" value="TetR_N"/>
    <property type="match status" value="1"/>
</dbReference>
<evidence type="ECO:0000313" key="5">
    <source>
        <dbReference type="EMBL" id="SHH03891.1"/>
    </source>
</evidence>
<evidence type="ECO:0000256" key="3">
    <source>
        <dbReference type="SAM" id="MobiDB-lite"/>
    </source>
</evidence>
<dbReference type="GO" id="GO:0003700">
    <property type="term" value="F:DNA-binding transcription factor activity"/>
    <property type="evidence" value="ECO:0007669"/>
    <property type="project" value="TreeGrafter"/>
</dbReference>
<dbReference type="AlphaFoldDB" id="A0A1M5PQF4"/>
<dbReference type="InterPro" id="IPR050109">
    <property type="entry name" value="HTH-type_TetR-like_transc_reg"/>
</dbReference>
<dbReference type="SUPFAM" id="SSF46689">
    <property type="entry name" value="Homeodomain-like"/>
    <property type="match status" value="1"/>
</dbReference>
<dbReference type="SUPFAM" id="SSF48498">
    <property type="entry name" value="Tetracyclin repressor-like, C-terminal domain"/>
    <property type="match status" value="1"/>
</dbReference>
<keyword evidence="1 2" id="KW-0238">DNA-binding</keyword>
<evidence type="ECO:0000313" key="6">
    <source>
        <dbReference type="Proteomes" id="UP000190675"/>
    </source>
</evidence>